<evidence type="ECO:0000313" key="3">
    <source>
        <dbReference type="Proteomes" id="UP000193200"/>
    </source>
</evidence>
<evidence type="ECO:0000313" key="2">
    <source>
        <dbReference type="EMBL" id="SLN33259.1"/>
    </source>
</evidence>
<dbReference type="RefSeq" id="WP_281251891.1">
    <property type="nucleotide sequence ID" value="NZ_FWFR01000001.1"/>
</dbReference>
<keyword evidence="1" id="KW-0472">Membrane</keyword>
<keyword evidence="1" id="KW-0812">Transmembrane</keyword>
<proteinExistence type="predicted"/>
<keyword evidence="1" id="KW-1133">Transmembrane helix</keyword>
<reference evidence="2 3" key="1">
    <citation type="submission" date="2017-03" db="EMBL/GenBank/DDBJ databases">
        <authorList>
            <person name="Afonso C.L."/>
            <person name="Miller P.J."/>
            <person name="Scott M.A."/>
            <person name="Spackman E."/>
            <person name="Goraichik I."/>
            <person name="Dimitrov K.M."/>
            <person name="Suarez D.L."/>
            <person name="Swayne D.E."/>
        </authorList>
    </citation>
    <scope>NUCLEOTIDE SEQUENCE [LARGE SCALE GENOMIC DNA]</scope>
    <source>
        <strain evidence="2 3">CECT 7691</strain>
    </source>
</reference>
<name>A0A1Y5S5Y8_9PROT</name>
<sequence>MPLSDEHRKKRGRNFALAGVLVALVVLFYLITIVKMQGAA</sequence>
<dbReference type="AlphaFoldDB" id="A0A1Y5S5Y8"/>
<feature type="transmembrane region" description="Helical" evidence="1">
    <location>
        <begin position="12"/>
        <end position="34"/>
    </location>
</feature>
<keyword evidence="3" id="KW-1185">Reference proteome</keyword>
<dbReference type="EMBL" id="FWFR01000001">
    <property type="protein sequence ID" value="SLN33259.1"/>
    <property type="molecule type" value="Genomic_DNA"/>
</dbReference>
<protein>
    <submittedName>
        <fullName evidence="2">Uncharacterized protein</fullName>
    </submittedName>
</protein>
<dbReference type="InParanoid" id="A0A1Y5S5Y8"/>
<evidence type="ECO:0000256" key="1">
    <source>
        <dbReference type="SAM" id="Phobius"/>
    </source>
</evidence>
<organism evidence="2 3">
    <name type="scientific">Oceanibacterium hippocampi</name>
    <dbReference type="NCBI Taxonomy" id="745714"/>
    <lineage>
        <taxon>Bacteria</taxon>
        <taxon>Pseudomonadati</taxon>
        <taxon>Pseudomonadota</taxon>
        <taxon>Alphaproteobacteria</taxon>
        <taxon>Sneathiellales</taxon>
        <taxon>Sneathiellaceae</taxon>
        <taxon>Oceanibacterium</taxon>
    </lineage>
</organism>
<gene>
    <name evidence="2" type="ORF">OCH7691_01276</name>
</gene>
<dbReference type="Proteomes" id="UP000193200">
    <property type="component" value="Unassembled WGS sequence"/>
</dbReference>
<accession>A0A1Y5S5Y8</accession>